<name>A0AA87C045_9VIBR</name>
<dbReference type="EMBL" id="CCKJ01000032">
    <property type="protein sequence ID" value="CDT64635.1"/>
    <property type="molecule type" value="Genomic_DNA"/>
</dbReference>
<evidence type="ECO:0000313" key="2">
    <source>
        <dbReference type="Proteomes" id="UP000041625"/>
    </source>
</evidence>
<evidence type="ECO:0000313" key="1">
    <source>
        <dbReference type="EMBL" id="CDT64635.1"/>
    </source>
</evidence>
<dbReference type="AlphaFoldDB" id="A0AA87C045"/>
<keyword evidence="2" id="KW-1185">Reference proteome</keyword>
<accession>A0AA87C045</accession>
<gene>
    <name evidence="1" type="ORF">VCR31J2_1270792</name>
</gene>
<dbReference type="Proteomes" id="UP000041625">
    <property type="component" value="Unassembled WGS sequence"/>
</dbReference>
<organism evidence="1 2">
    <name type="scientific">Vibrio coralliirubri</name>
    <dbReference type="NCBI Taxonomy" id="1516159"/>
    <lineage>
        <taxon>Bacteria</taxon>
        <taxon>Pseudomonadati</taxon>
        <taxon>Pseudomonadota</taxon>
        <taxon>Gammaproteobacteria</taxon>
        <taxon>Vibrionales</taxon>
        <taxon>Vibrionaceae</taxon>
        <taxon>Vibrio</taxon>
    </lineage>
</organism>
<protein>
    <submittedName>
        <fullName evidence="1">Uncharacterized protein</fullName>
    </submittedName>
</protein>
<reference evidence="1 2" key="1">
    <citation type="submission" date="2014-06" db="EMBL/GenBank/DDBJ databases">
        <authorList>
            <person name="Le Roux F."/>
        </authorList>
    </citation>
    <scope>NUCLEOTIDE SEQUENCE [LARGE SCALE GENOMIC DNA]</scope>
    <source>
        <strain evidence="1 2">J2-31</strain>
    </source>
</reference>
<proteinExistence type="predicted"/>
<comment type="caution">
    <text evidence="1">The sequence shown here is derived from an EMBL/GenBank/DDBJ whole genome shotgun (WGS) entry which is preliminary data.</text>
</comment>
<sequence length="61" mass="6982">MYVQISGLWTKDNKAFNKGVPSIYKHQSIQQVELGLEYALSNLRIANGFSPIWAWQKTLKA</sequence>